<dbReference type="EMBL" id="LR796639">
    <property type="protein sequence ID" value="CAB4156229.1"/>
    <property type="molecule type" value="Genomic_DNA"/>
</dbReference>
<reference evidence="1" key="1">
    <citation type="submission" date="2020-04" db="EMBL/GenBank/DDBJ databases">
        <authorList>
            <person name="Chiriac C."/>
            <person name="Salcher M."/>
            <person name="Ghai R."/>
            <person name="Kavagutti S V."/>
        </authorList>
    </citation>
    <scope>NUCLEOTIDE SEQUENCE</scope>
</reference>
<evidence type="ECO:0000313" key="1">
    <source>
        <dbReference type="EMBL" id="CAB4156229.1"/>
    </source>
</evidence>
<protein>
    <submittedName>
        <fullName evidence="1">Uncharacterized protein</fullName>
    </submittedName>
</protein>
<name>A0A6J5NAX7_9CAUD</name>
<sequence>MTTTQKPKKLTEAQAKKVLKAISEQFPKWDTHTAKLIPNWYSEGGWAVVWTDGAPDEWTMDFEITPTVGNIHCEAYDMNVLCLY</sequence>
<proteinExistence type="predicted"/>
<gene>
    <name evidence="1" type="ORF">UFOVP658_50</name>
</gene>
<organism evidence="1">
    <name type="scientific">uncultured Caudovirales phage</name>
    <dbReference type="NCBI Taxonomy" id="2100421"/>
    <lineage>
        <taxon>Viruses</taxon>
        <taxon>Duplodnaviria</taxon>
        <taxon>Heunggongvirae</taxon>
        <taxon>Uroviricota</taxon>
        <taxon>Caudoviricetes</taxon>
        <taxon>Peduoviridae</taxon>
        <taxon>Maltschvirus</taxon>
        <taxon>Maltschvirus maltsch</taxon>
    </lineage>
</organism>
<accession>A0A6J5NAX7</accession>